<evidence type="ECO:0000313" key="4">
    <source>
        <dbReference type="Proteomes" id="UP000322244"/>
    </source>
</evidence>
<dbReference type="PANTHER" id="PTHR30204">
    <property type="entry name" value="REDOX-CYCLING DRUG-SENSING TRANSCRIPTIONAL ACTIVATOR SOXR"/>
    <property type="match status" value="1"/>
</dbReference>
<name>A0A5A7S9S1_9NOCA</name>
<dbReference type="Pfam" id="PF13411">
    <property type="entry name" value="MerR_1"/>
    <property type="match status" value="1"/>
</dbReference>
<evidence type="ECO:0000313" key="3">
    <source>
        <dbReference type="EMBL" id="KAA0022928.1"/>
    </source>
</evidence>
<dbReference type="GO" id="GO:0003677">
    <property type="term" value="F:DNA binding"/>
    <property type="evidence" value="ECO:0007669"/>
    <property type="project" value="UniProtKB-KW"/>
</dbReference>
<proteinExistence type="predicted"/>
<comment type="caution">
    <text evidence="3">The sequence shown here is derived from an EMBL/GenBank/DDBJ whole genome shotgun (WGS) entry which is preliminary data.</text>
</comment>
<gene>
    <name evidence="3" type="ORF">FOY51_10480</name>
</gene>
<dbReference type="PRINTS" id="PR00040">
    <property type="entry name" value="HTHMERR"/>
</dbReference>
<dbReference type="EMBL" id="VLNY01000004">
    <property type="protein sequence ID" value="KAA0022928.1"/>
    <property type="molecule type" value="Genomic_DNA"/>
</dbReference>
<accession>A0A5A7S9S1</accession>
<dbReference type="Gene3D" id="1.10.1660.10">
    <property type="match status" value="1"/>
</dbReference>
<dbReference type="InterPro" id="IPR009061">
    <property type="entry name" value="DNA-bd_dom_put_sf"/>
</dbReference>
<protein>
    <submittedName>
        <fullName evidence="3">MerR family transcriptional regulator</fullName>
    </submittedName>
</protein>
<dbReference type="InterPro" id="IPR000551">
    <property type="entry name" value="MerR-type_HTH_dom"/>
</dbReference>
<organism evidence="3 4">
    <name type="scientific">Antrihabitans cavernicola</name>
    <dbReference type="NCBI Taxonomy" id="2495913"/>
    <lineage>
        <taxon>Bacteria</taxon>
        <taxon>Bacillati</taxon>
        <taxon>Actinomycetota</taxon>
        <taxon>Actinomycetes</taxon>
        <taxon>Mycobacteriales</taxon>
        <taxon>Nocardiaceae</taxon>
        <taxon>Antrihabitans</taxon>
    </lineage>
</organism>
<keyword evidence="4" id="KW-1185">Reference proteome</keyword>
<dbReference type="RefSeq" id="WP_149430187.1">
    <property type="nucleotide sequence ID" value="NZ_VLNY01000004.1"/>
</dbReference>
<keyword evidence="1" id="KW-0238">DNA-binding</keyword>
<reference evidence="3 4" key="1">
    <citation type="submission" date="2019-07" db="EMBL/GenBank/DDBJ databases">
        <title>Rhodococcus cavernicolus sp. nov., isolated from a cave.</title>
        <authorList>
            <person name="Lee S.D."/>
        </authorList>
    </citation>
    <scope>NUCLEOTIDE SEQUENCE [LARGE SCALE GENOMIC DNA]</scope>
    <source>
        <strain evidence="3 4">C1-24</strain>
    </source>
</reference>
<dbReference type="Proteomes" id="UP000322244">
    <property type="component" value="Unassembled WGS sequence"/>
</dbReference>
<dbReference type="PANTHER" id="PTHR30204:SF98">
    <property type="entry name" value="HTH-TYPE TRANSCRIPTIONAL REGULATOR ADHR"/>
    <property type="match status" value="1"/>
</dbReference>
<dbReference type="AlphaFoldDB" id="A0A5A7S9S1"/>
<dbReference type="OrthoDB" id="5242095at2"/>
<dbReference type="PROSITE" id="PS00552">
    <property type="entry name" value="HTH_MERR_1"/>
    <property type="match status" value="1"/>
</dbReference>
<evidence type="ECO:0000259" key="2">
    <source>
        <dbReference type="PROSITE" id="PS50937"/>
    </source>
</evidence>
<dbReference type="SMART" id="SM00422">
    <property type="entry name" value="HTH_MERR"/>
    <property type="match status" value="1"/>
</dbReference>
<dbReference type="PROSITE" id="PS50937">
    <property type="entry name" value="HTH_MERR_2"/>
    <property type="match status" value="1"/>
</dbReference>
<evidence type="ECO:0000256" key="1">
    <source>
        <dbReference type="ARBA" id="ARBA00023125"/>
    </source>
</evidence>
<dbReference type="GO" id="GO:0003700">
    <property type="term" value="F:DNA-binding transcription factor activity"/>
    <property type="evidence" value="ECO:0007669"/>
    <property type="project" value="InterPro"/>
</dbReference>
<sequence length="136" mass="15600">MTDVSAPPQSLSIAEVSDATGLSIDTLRWYERQQLFPPVTRDSGRRRRYSVEDMSRIRLMLRLRRTGMPVKDIRRFVELLAGGPETHRERLALLQSHRSRILSDMDQLAKDLDAVDFKIGHYTELVGDGLDCQYPA</sequence>
<dbReference type="SUPFAM" id="SSF46955">
    <property type="entry name" value="Putative DNA-binding domain"/>
    <property type="match status" value="1"/>
</dbReference>
<dbReference type="InterPro" id="IPR047057">
    <property type="entry name" value="MerR_fam"/>
</dbReference>
<feature type="domain" description="HTH merR-type" evidence="2">
    <location>
        <begin position="10"/>
        <end position="79"/>
    </location>
</feature>
<dbReference type="CDD" id="cd01109">
    <property type="entry name" value="HTH_YyaN"/>
    <property type="match status" value="1"/>
</dbReference>